<sequence>MCCQVTCKKRAHCFAEVASGLQQNFPNLGLAAHLIVNGSNGYEQTVAPTAPLGLGVRDSHHARARHLQLLGAPSLPTFRPQEILANNPHLGDEEHEVVLRQWTAVAVTGHCNTSEMPASVRGMQKRRLAAKAELEKVVDMWQRKDKKYKNLDFAGPEPGTAMNKGGRELSTGGGAYGSMLQPGNSGLKSSVGSSCTGYVISQPSKHSAYSNQAFGGKPSELHVTHVIKHRYIQQASGQSASSMNTFLPGMAVQSLYKHSGDHVLVKYEHLVSDENCQRKVVVSKVWLPTSFLDPVCDEEDSEDPPPPPPPPSMDIKTGRPQRSSAPLKSQHGVQIKQQEHCTPDHASRKRVMETPAVIDLVSDHEL</sequence>
<comment type="caution">
    <text evidence="2">The sequence shown here is derived from an EMBL/GenBank/DDBJ whole genome shotgun (WGS) entry which is preliminary data.</text>
</comment>
<dbReference type="AlphaFoldDB" id="A0A8J4BX52"/>
<evidence type="ECO:0000256" key="1">
    <source>
        <dbReference type="SAM" id="MobiDB-lite"/>
    </source>
</evidence>
<organism evidence="2 3">
    <name type="scientific">Volvox reticuliferus</name>
    <dbReference type="NCBI Taxonomy" id="1737510"/>
    <lineage>
        <taxon>Eukaryota</taxon>
        <taxon>Viridiplantae</taxon>
        <taxon>Chlorophyta</taxon>
        <taxon>core chlorophytes</taxon>
        <taxon>Chlorophyceae</taxon>
        <taxon>CS clade</taxon>
        <taxon>Chlamydomonadales</taxon>
        <taxon>Volvocaceae</taxon>
        <taxon>Volvox</taxon>
    </lineage>
</organism>
<protein>
    <submittedName>
        <fullName evidence="2">Uncharacterized protein</fullName>
    </submittedName>
</protein>
<dbReference type="Proteomes" id="UP000747110">
    <property type="component" value="Unassembled WGS sequence"/>
</dbReference>
<feature type="compositionally biased region" description="Basic and acidic residues" evidence="1">
    <location>
        <begin position="337"/>
        <end position="352"/>
    </location>
</feature>
<dbReference type="EMBL" id="BNCP01000002">
    <property type="protein sequence ID" value="GIL70946.1"/>
    <property type="molecule type" value="Genomic_DNA"/>
</dbReference>
<evidence type="ECO:0000313" key="2">
    <source>
        <dbReference type="EMBL" id="GIL70946.1"/>
    </source>
</evidence>
<accession>A0A8J4BX52</accession>
<evidence type="ECO:0000313" key="3">
    <source>
        <dbReference type="Proteomes" id="UP000747110"/>
    </source>
</evidence>
<gene>
    <name evidence="2" type="ORF">Vretifemale_1608</name>
</gene>
<feature type="compositionally biased region" description="Polar residues" evidence="1">
    <location>
        <begin position="320"/>
        <end position="336"/>
    </location>
</feature>
<keyword evidence="3" id="KW-1185">Reference proteome</keyword>
<proteinExistence type="predicted"/>
<name>A0A8J4BX52_9CHLO</name>
<reference evidence="2" key="1">
    <citation type="journal article" date="2021" name="Proc. Natl. Acad. Sci. U.S.A.">
        <title>Three genomes in the algal genus Volvox reveal the fate of a haploid sex-determining region after a transition to homothallism.</title>
        <authorList>
            <person name="Yamamoto K."/>
            <person name="Hamaji T."/>
            <person name="Kawai-Toyooka H."/>
            <person name="Matsuzaki R."/>
            <person name="Takahashi F."/>
            <person name="Nishimura Y."/>
            <person name="Kawachi M."/>
            <person name="Noguchi H."/>
            <person name="Minakuchi Y."/>
            <person name="Umen J.G."/>
            <person name="Toyoda A."/>
            <person name="Nozaki H."/>
        </authorList>
    </citation>
    <scope>NUCLEOTIDE SEQUENCE</scope>
    <source>
        <strain evidence="2">NIES-3786</strain>
    </source>
</reference>
<feature type="region of interest" description="Disordered" evidence="1">
    <location>
        <begin position="296"/>
        <end position="366"/>
    </location>
</feature>